<dbReference type="RefSeq" id="WP_329493394.1">
    <property type="nucleotide sequence ID" value="NZ_CP108460.1"/>
</dbReference>
<sequence length="215" mass="22797">MNEFVFRPTHVAPQDGMPTWTAPDPSRPSARLDPLLPVQLLDRQGDWSRIVCSNGWSAWVDGRLLITLPAEPGTAAGPLSRAADPRPMLAEAERALGLHRGLLDDLAEGRIDLEAFGRRAQGLRIGVLVDGESLWLYDHVHDRWCYCDGLQLQTYAAGRPADPSAPATPPPAPAAPGAPPPGGPARPSSPPPADPPAPGGAARPAGYEPTRTGDR</sequence>
<accession>A0ABZ1WHY5</accession>
<dbReference type="EMBL" id="CP108482">
    <property type="protein sequence ID" value="WUS60502.1"/>
    <property type="molecule type" value="Genomic_DNA"/>
</dbReference>
<feature type="compositionally biased region" description="Pro residues" evidence="1">
    <location>
        <begin position="166"/>
        <end position="198"/>
    </location>
</feature>
<feature type="region of interest" description="Disordered" evidence="1">
    <location>
        <begin position="1"/>
        <end position="28"/>
    </location>
</feature>
<dbReference type="Proteomes" id="UP001432014">
    <property type="component" value="Chromosome"/>
</dbReference>
<protein>
    <submittedName>
        <fullName evidence="2">Uncharacterized protein</fullName>
    </submittedName>
</protein>
<evidence type="ECO:0000256" key="1">
    <source>
        <dbReference type="SAM" id="MobiDB-lite"/>
    </source>
</evidence>
<name>A0ABZ1WHY5_9ACTN</name>
<reference evidence="2 3" key="1">
    <citation type="submission" date="2022-10" db="EMBL/GenBank/DDBJ databases">
        <title>The complete genomes of actinobacterial strains from the NBC collection.</title>
        <authorList>
            <person name="Joergensen T.S."/>
            <person name="Alvarez Arevalo M."/>
            <person name="Sterndorff E.B."/>
            <person name="Faurdal D."/>
            <person name="Vuksanovic O."/>
            <person name="Mourched A.-S."/>
            <person name="Charusanti P."/>
            <person name="Shaw S."/>
            <person name="Blin K."/>
            <person name="Weber T."/>
        </authorList>
    </citation>
    <scope>NUCLEOTIDE SEQUENCE [LARGE SCALE GENOMIC DNA]</scope>
    <source>
        <strain evidence="2 3">NBC_01247</strain>
    </source>
</reference>
<proteinExistence type="predicted"/>
<evidence type="ECO:0000313" key="3">
    <source>
        <dbReference type="Proteomes" id="UP001432014"/>
    </source>
</evidence>
<feature type="region of interest" description="Disordered" evidence="1">
    <location>
        <begin position="158"/>
        <end position="215"/>
    </location>
</feature>
<evidence type="ECO:0000313" key="2">
    <source>
        <dbReference type="EMBL" id="WUS60502.1"/>
    </source>
</evidence>
<organism evidence="2 3">
    <name type="scientific">Kitasatospora herbaricolor</name>
    <dbReference type="NCBI Taxonomy" id="68217"/>
    <lineage>
        <taxon>Bacteria</taxon>
        <taxon>Bacillati</taxon>
        <taxon>Actinomycetota</taxon>
        <taxon>Actinomycetes</taxon>
        <taxon>Kitasatosporales</taxon>
        <taxon>Streptomycetaceae</taxon>
        <taxon>Kitasatospora</taxon>
    </lineage>
</organism>
<gene>
    <name evidence="2" type="ORF">OG469_36460</name>
</gene>
<keyword evidence="3" id="KW-1185">Reference proteome</keyword>